<feature type="region of interest" description="Disordered" evidence="1">
    <location>
        <begin position="117"/>
        <end position="231"/>
    </location>
</feature>
<comment type="caution">
    <text evidence="2">The sequence shown here is derived from an EMBL/GenBank/DDBJ whole genome shotgun (WGS) entry which is preliminary data.</text>
</comment>
<organism evidence="2 3">
    <name type="scientific">Volvox reticuliferus</name>
    <dbReference type="NCBI Taxonomy" id="1737510"/>
    <lineage>
        <taxon>Eukaryota</taxon>
        <taxon>Viridiplantae</taxon>
        <taxon>Chlorophyta</taxon>
        <taxon>core chlorophytes</taxon>
        <taxon>Chlorophyceae</taxon>
        <taxon>CS clade</taxon>
        <taxon>Chlamydomonadales</taxon>
        <taxon>Volvocaceae</taxon>
        <taxon>Volvox</taxon>
    </lineage>
</organism>
<name>A0A8J4GN43_9CHLO</name>
<dbReference type="InterPro" id="IPR013783">
    <property type="entry name" value="Ig-like_fold"/>
</dbReference>
<gene>
    <name evidence="2" type="ORF">Vretimale_13789</name>
</gene>
<feature type="non-terminal residue" evidence="2">
    <location>
        <position position="231"/>
    </location>
</feature>
<feature type="compositionally biased region" description="Polar residues" evidence="1">
    <location>
        <begin position="125"/>
        <end position="151"/>
    </location>
</feature>
<accession>A0A8J4GN43</accession>
<dbReference type="EMBL" id="BNCQ01000033">
    <property type="protein sequence ID" value="GIM10045.1"/>
    <property type="molecule type" value="Genomic_DNA"/>
</dbReference>
<dbReference type="Proteomes" id="UP000722791">
    <property type="component" value="Unassembled WGS sequence"/>
</dbReference>
<evidence type="ECO:0008006" key="4">
    <source>
        <dbReference type="Google" id="ProtNLM"/>
    </source>
</evidence>
<dbReference type="InterPro" id="IPR008962">
    <property type="entry name" value="PapD-like_sf"/>
</dbReference>
<evidence type="ECO:0000313" key="3">
    <source>
        <dbReference type="Proteomes" id="UP000722791"/>
    </source>
</evidence>
<evidence type="ECO:0000256" key="1">
    <source>
        <dbReference type="SAM" id="MobiDB-lite"/>
    </source>
</evidence>
<proteinExistence type="predicted"/>
<dbReference type="Gene3D" id="2.60.40.10">
    <property type="entry name" value="Immunoglobulins"/>
    <property type="match status" value="1"/>
</dbReference>
<dbReference type="SUPFAM" id="SSF49354">
    <property type="entry name" value="PapD-like"/>
    <property type="match status" value="1"/>
</dbReference>
<reference evidence="2" key="1">
    <citation type="journal article" date="2021" name="Proc. Natl. Acad. Sci. U.S.A.">
        <title>Three genomes in the algal genus Volvox reveal the fate of a haploid sex-determining region after a transition to homothallism.</title>
        <authorList>
            <person name="Yamamoto K."/>
            <person name="Hamaji T."/>
            <person name="Kawai-Toyooka H."/>
            <person name="Matsuzaki R."/>
            <person name="Takahashi F."/>
            <person name="Nishimura Y."/>
            <person name="Kawachi M."/>
            <person name="Noguchi H."/>
            <person name="Minakuchi Y."/>
            <person name="Umen J.G."/>
            <person name="Toyoda A."/>
            <person name="Nozaki H."/>
        </authorList>
    </citation>
    <scope>NUCLEOTIDE SEQUENCE</scope>
    <source>
        <strain evidence="2">NIES-3785</strain>
    </source>
</reference>
<dbReference type="AlphaFoldDB" id="A0A8J4GN43"/>
<evidence type="ECO:0000313" key="2">
    <source>
        <dbReference type="EMBL" id="GIM10045.1"/>
    </source>
</evidence>
<sequence>MAAATFVLLEPEELFFRDVKLSQAYSQTLRITNTLRGPVELTVKPGSTDRYTVLPTSLRLKAEETALVEIRLRVLRFAQRQKAVEQGHRDVFHIKGSHFDQKFYATFWLSPEPEQLVKPKPGASTALSVTQPRSRVQETGSSPHGSPTASPTRIRKGATKSVSFAEPSSARTSFARDSDAMASRGTAESSGHGAARCHGSGDSLGSPPQMHSGLRHALADLQSPKRSAAFN</sequence>
<protein>
    <recommendedName>
        <fullName evidence="4">MSP domain-containing protein</fullName>
    </recommendedName>
</protein>